<dbReference type="EMBL" id="DVNG01000096">
    <property type="protein sequence ID" value="HIU50633.1"/>
    <property type="molecule type" value="Genomic_DNA"/>
</dbReference>
<evidence type="ECO:0000313" key="2">
    <source>
        <dbReference type="EMBL" id="HIU50633.1"/>
    </source>
</evidence>
<dbReference type="Proteomes" id="UP000824118">
    <property type="component" value="Unassembled WGS sequence"/>
</dbReference>
<proteinExistence type="predicted"/>
<gene>
    <name evidence="2" type="ORF">IAD22_06440</name>
</gene>
<feature type="domain" description="SMODS-associated and fused to various effectors" evidence="1">
    <location>
        <begin position="198"/>
        <end position="361"/>
    </location>
</feature>
<dbReference type="AlphaFoldDB" id="A0A9D1S8S4"/>
<evidence type="ECO:0000313" key="3">
    <source>
        <dbReference type="Proteomes" id="UP000824118"/>
    </source>
</evidence>
<dbReference type="InterPro" id="IPR040836">
    <property type="entry name" value="SAVED"/>
</dbReference>
<dbReference type="Pfam" id="PF18145">
    <property type="entry name" value="SAVED"/>
    <property type="match status" value="1"/>
</dbReference>
<sequence length="373" mass="42290">MARGKSPSDNTIRMLCGKSAGMCEFEGCNKRLFYDNVTLAQFNNAFVAHIVASSPNGPRGDKVLSPQLSDKLENLMLMCADHHKLIDTNVDEYPVERLKAMKAAHEEKLERICSLFNVPKTEIVRFASPIKGTQAANIDYNLAAKAVLPNKYPASSYGIQIPIKSSYKYKSKEYWDDCTNQLEFQFQNALYNPYIQLHRSNFSIFPIAPIPLIIKLGELIGDKLPCDVYQKTRVPDTWEWQSVELSNTFAIGRKEYNQESENIALIISLTNEILDDRIPRIDEYRAIYKITASELGVDCIKSISDLSAFWHTYQSVCEDILNLYGRNVGVHLFPAVPVSVAFEIGRRYMTNTYPKISIYDECDGFFETLVLGG</sequence>
<reference evidence="2" key="2">
    <citation type="journal article" date="2021" name="PeerJ">
        <title>Extensive microbial diversity within the chicken gut microbiome revealed by metagenomics and culture.</title>
        <authorList>
            <person name="Gilroy R."/>
            <person name="Ravi A."/>
            <person name="Getino M."/>
            <person name="Pursley I."/>
            <person name="Horton D.L."/>
            <person name="Alikhan N.F."/>
            <person name="Baker D."/>
            <person name="Gharbi K."/>
            <person name="Hall N."/>
            <person name="Watson M."/>
            <person name="Adriaenssens E.M."/>
            <person name="Foster-Nyarko E."/>
            <person name="Jarju S."/>
            <person name="Secka A."/>
            <person name="Antonio M."/>
            <person name="Oren A."/>
            <person name="Chaudhuri R.R."/>
            <person name="La Ragione R."/>
            <person name="Hildebrand F."/>
            <person name="Pallen M.J."/>
        </authorList>
    </citation>
    <scope>NUCLEOTIDE SEQUENCE</scope>
    <source>
        <strain evidence="2">ChiGjej1B1-1684</strain>
    </source>
</reference>
<protein>
    <submittedName>
        <fullName evidence="2">SAVED domain-containing protein</fullName>
    </submittedName>
</protein>
<comment type="caution">
    <text evidence="2">The sequence shown here is derived from an EMBL/GenBank/DDBJ whole genome shotgun (WGS) entry which is preliminary data.</text>
</comment>
<reference evidence="2" key="1">
    <citation type="submission" date="2020-10" db="EMBL/GenBank/DDBJ databases">
        <authorList>
            <person name="Gilroy R."/>
        </authorList>
    </citation>
    <scope>NUCLEOTIDE SEQUENCE</scope>
    <source>
        <strain evidence="2">ChiGjej1B1-1684</strain>
    </source>
</reference>
<evidence type="ECO:0000259" key="1">
    <source>
        <dbReference type="Pfam" id="PF18145"/>
    </source>
</evidence>
<accession>A0A9D1S8S4</accession>
<name>A0A9D1S8S4_9FIRM</name>
<organism evidence="2 3">
    <name type="scientific">Candidatus Limousia pullorum</name>
    <dbReference type="NCBI Taxonomy" id="2840860"/>
    <lineage>
        <taxon>Bacteria</taxon>
        <taxon>Bacillati</taxon>
        <taxon>Bacillota</taxon>
        <taxon>Clostridia</taxon>
        <taxon>Eubacteriales</taxon>
        <taxon>Oscillospiraceae</taxon>
        <taxon>Oscillospiraceae incertae sedis</taxon>
        <taxon>Candidatus Limousia</taxon>
    </lineage>
</organism>
<dbReference type="NCBIfam" id="NF033611">
    <property type="entry name" value="SAVED"/>
    <property type="match status" value="1"/>
</dbReference>